<sequence>MNRTGLLIAPLCDAIQLGRSYQSSHRARAERPFKCDVCQARFLVRSDLMRHAKNHPPRSALRLTCPQCPVLFAKPNELRKHLTVDHAVPKESATERRRKYREGAKNLAVSKETLWTPAPPFDF</sequence>
<dbReference type="SUPFAM" id="SSF57667">
    <property type="entry name" value="beta-beta-alpha zinc fingers"/>
    <property type="match status" value="1"/>
</dbReference>
<evidence type="ECO:0000256" key="2">
    <source>
        <dbReference type="ARBA" id="ARBA00022771"/>
    </source>
</evidence>
<reference evidence="6 7" key="1">
    <citation type="submission" date="2015-12" db="EMBL/GenBank/DDBJ databases">
        <title>The genome of Folsomia candida.</title>
        <authorList>
            <person name="Faddeeva A."/>
            <person name="Derks M.F."/>
            <person name="Anvar Y."/>
            <person name="Smit S."/>
            <person name="Van Straalen N."/>
            <person name="Roelofs D."/>
        </authorList>
    </citation>
    <scope>NUCLEOTIDE SEQUENCE [LARGE SCALE GENOMIC DNA]</scope>
    <source>
        <strain evidence="6 7">VU population</strain>
        <tissue evidence="6">Whole body</tissue>
    </source>
</reference>
<dbReference type="FunFam" id="3.30.160.60:FF:000446">
    <property type="entry name" value="Zinc finger protein"/>
    <property type="match status" value="1"/>
</dbReference>
<keyword evidence="3" id="KW-0862">Zinc</keyword>
<dbReference type="Gene3D" id="3.30.160.60">
    <property type="entry name" value="Classic Zinc Finger"/>
    <property type="match status" value="1"/>
</dbReference>
<evidence type="ECO:0000256" key="3">
    <source>
        <dbReference type="ARBA" id="ARBA00022833"/>
    </source>
</evidence>
<gene>
    <name evidence="6" type="ORF">Fcan01_22714</name>
</gene>
<organism evidence="6 7">
    <name type="scientific">Folsomia candida</name>
    <name type="common">Springtail</name>
    <dbReference type="NCBI Taxonomy" id="158441"/>
    <lineage>
        <taxon>Eukaryota</taxon>
        <taxon>Metazoa</taxon>
        <taxon>Ecdysozoa</taxon>
        <taxon>Arthropoda</taxon>
        <taxon>Hexapoda</taxon>
        <taxon>Collembola</taxon>
        <taxon>Entomobryomorpha</taxon>
        <taxon>Isotomoidea</taxon>
        <taxon>Isotomidae</taxon>
        <taxon>Proisotominae</taxon>
        <taxon>Folsomia</taxon>
    </lineage>
</organism>
<keyword evidence="2 4" id="KW-0863">Zinc-finger</keyword>
<evidence type="ECO:0000256" key="1">
    <source>
        <dbReference type="ARBA" id="ARBA00022723"/>
    </source>
</evidence>
<dbReference type="SMART" id="SM00355">
    <property type="entry name" value="ZnF_C2H2"/>
    <property type="match status" value="2"/>
</dbReference>
<dbReference type="Pfam" id="PF00096">
    <property type="entry name" value="zf-C2H2"/>
    <property type="match status" value="1"/>
</dbReference>
<dbReference type="GO" id="GO:0005634">
    <property type="term" value="C:nucleus"/>
    <property type="evidence" value="ECO:0007669"/>
    <property type="project" value="UniProtKB-ARBA"/>
</dbReference>
<evidence type="ECO:0000256" key="4">
    <source>
        <dbReference type="PROSITE-ProRule" id="PRU00042"/>
    </source>
</evidence>
<keyword evidence="7" id="KW-1185">Reference proteome</keyword>
<dbReference type="Proteomes" id="UP000198287">
    <property type="component" value="Unassembled WGS sequence"/>
</dbReference>
<dbReference type="AlphaFoldDB" id="A0A226DCM2"/>
<dbReference type="InterPro" id="IPR013087">
    <property type="entry name" value="Znf_C2H2_type"/>
</dbReference>
<dbReference type="GO" id="GO:0008270">
    <property type="term" value="F:zinc ion binding"/>
    <property type="evidence" value="ECO:0007669"/>
    <property type="project" value="UniProtKB-KW"/>
</dbReference>
<evidence type="ECO:0000313" key="7">
    <source>
        <dbReference type="Proteomes" id="UP000198287"/>
    </source>
</evidence>
<proteinExistence type="predicted"/>
<dbReference type="PROSITE" id="PS00028">
    <property type="entry name" value="ZINC_FINGER_C2H2_1"/>
    <property type="match status" value="2"/>
</dbReference>
<evidence type="ECO:0000313" key="6">
    <source>
        <dbReference type="EMBL" id="OXA42391.1"/>
    </source>
</evidence>
<name>A0A226DCM2_FOLCA</name>
<accession>A0A226DCM2</accession>
<feature type="domain" description="C2H2-type" evidence="5">
    <location>
        <begin position="33"/>
        <end position="60"/>
    </location>
</feature>
<dbReference type="EMBL" id="LNIX01000026">
    <property type="protein sequence ID" value="OXA42391.1"/>
    <property type="molecule type" value="Genomic_DNA"/>
</dbReference>
<dbReference type="PROSITE" id="PS50157">
    <property type="entry name" value="ZINC_FINGER_C2H2_2"/>
    <property type="match status" value="2"/>
</dbReference>
<dbReference type="OrthoDB" id="6599616at2759"/>
<dbReference type="InterPro" id="IPR036236">
    <property type="entry name" value="Znf_C2H2_sf"/>
</dbReference>
<evidence type="ECO:0000259" key="5">
    <source>
        <dbReference type="PROSITE" id="PS50157"/>
    </source>
</evidence>
<comment type="caution">
    <text evidence="6">The sequence shown here is derived from an EMBL/GenBank/DDBJ whole genome shotgun (WGS) entry which is preliminary data.</text>
</comment>
<keyword evidence="1" id="KW-0479">Metal-binding</keyword>
<feature type="domain" description="C2H2-type" evidence="5">
    <location>
        <begin position="63"/>
        <end position="91"/>
    </location>
</feature>
<protein>
    <submittedName>
        <fullName evidence="6">PR domain zinc finger protein 4</fullName>
    </submittedName>
</protein>